<organism evidence="2 3">
    <name type="scientific">Podospora pseudocomata</name>
    <dbReference type="NCBI Taxonomy" id="2093779"/>
    <lineage>
        <taxon>Eukaryota</taxon>
        <taxon>Fungi</taxon>
        <taxon>Dikarya</taxon>
        <taxon>Ascomycota</taxon>
        <taxon>Pezizomycotina</taxon>
        <taxon>Sordariomycetes</taxon>
        <taxon>Sordariomycetidae</taxon>
        <taxon>Sordariales</taxon>
        <taxon>Podosporaceae</taxon>
        <taxon>Podospora</taxon>
    </lineage>
</organism>
<dbReference type="Pfam" id="PF10645">
    <property type="entry name" value="Carb_bind"/>
    <property type="match status" value="1"/>
</dbReference>
<gene>
    <name evidence="2" type="ORF">QC762_500245</name>
</gene>
<evidence type="ECO:0000313" key="2">
    <source>
        <dbReference type="EMBL" id="KAK4652771.1"/>
    </source>
</evidence>
<evidence type="ECO:0000313" key="3">
    <source>
        <dbReference type="Proteomes" id="UP001323405"/>
    </source>
</evidence>
<dbReference type="EMBL" id="JAFFHA010000007">
    <property type="protein sequence ID" value="KAK4652771.1"/>
    <property type="molecule type" value="Genomic_DNA"/>
</dbReference>
<dbReference type="GeneID" id="87910371"/>
<accession>A0ABR0GAP0</accession>
<sequence length="289" mass="31385">MAKHHCPEVNLPPQALVLSVTPKPVSMAVKRVVAVLALATSFLATSVLGEEQAKCGQASYYPSEYACYNNKTLCPITFSLPTKPCGGGCYSPEQYSCEDETIKELPEATSPFTLTFSGVRKTFQNLNVKACGRYLAVGANARECHACTAAGGTNCGTYQNSTVLLPGGQMASDVPGHQYWYINPTDGILRYTEALAGNASLWNATIPGKEFAGQNVKVYENGLFTWTREDATTHWWMACLVTLPGGAVGTARSWRIYAPTYVNMERGDCELGRIFSKAVDRKAGVYKYP</sequence>
<comment type="caution">
    <text evidence="2">The sequence shown here is derived from an EMBL/GenBank/DDBJ whole genome shotgun (WGS) entry which is preliminary data.</text>
</comment>
<dbReference type="Proteomes" id="UP001323405">
    <property type="component" value="Unassembled WGS sequence"/>
</dbReference>
<proteinExistence type="predicted"/>
<evidence type="ECO:0000259" key="1">
    <source>
        <dbReference type="Pfam" id="PF10645"/>
    </source>
</evidence>
<reference evidence="2 3" key="1">
    <citation type="journal article" date="2023" name="bioRxiv">
        <title>High-quality genome assemblies of four members of thePodospora anserinaspecies complex.</title>
        <authorList>
            <person name="Ament-Velasquez S.L."/>
            <person name="Vogan A.A."/>
            <person name="Wallerman O."/>
            <person name="Hartmann F."/>
            <person name="Gautier V."/>
            <person name="Silar P."/>
            <person name="Giraud T."/>
            <person name="Johannesson H."/>
        </authorList>
    </citation>
    <scope>NUCLEOTIDE SEQUENCE [LARGE SCALE GENOMIC DNA]</scope>
    <source>
        <strain evidence="2 3">CBS 415.72m</strain>
    </source>
</reference>
<feature type="domain" description="Endo-1,3(4)-beta-glucanase 1 carbohydrate binding" evidence="1">
    <location>
        <begin position="54"/>
        <end position="101"/>
    </location>
</feature>
<dbReference type="RefSeq" id="XP_062741746.1">
    <property type="nucleotide sequence ID" value="XM_062890464.1"/>
</dbReference>
<name>A0ABR0GAP0_9PEZI</name>
<keyword evidence="3" id="KW-1185">Reference proteome</keyword>
<dbReference type="InterPro" id="IPR018909">
    <property type="entry name" value="Eng1_septum"/>
</dbReference>
<protein>
    <recommendedName>
        <fullName evidence="1">Endo-1,3(4)-beta-glucanase 1 carbohydrate binding domain-containing protein</fullName>
    </recommendedName>
</protein>